<dbReference type="HOGENOM" id="CLU_2413654_0_0_1"/>
<accession>E5A4C3</accession>
<sequence>MNQGPPLRYDPQRLRSTTILPSLTANLCIENATLLYSKPRRENADPRISATMRFRKRKAIPDDQICQRTEPNEMWRIMRRSLPNRPVTRRKQ</sequence>
<evidence type="ECO:0000313" key="2">
    <source>
        <dbReference type="Proteomes" id="UP000002668"/>
    </source>
</evidence>
<dbReference type="AlphaFoldDB" id="E5A4C3"/>
<dbReference type="InParanoid" id="E5A4C3"/>
<evidence type="ECO:0000313" key="1">
    <source>
        <dbReference type="EMBL" id="CBX98468.1"/>
    </source>
</evidence>
<organism evidence="2">
    <name type="scientific">Leptosphaeria maculans (strain JN3 / isolate v23.1.3 / race Av1-4-5-6-7-8)</name>
    <name type="common">Blackleg fungus</name>
    <name type="synonym">Phoma lingam</name>
    <dbReference type="NCBI Taxonomy" id="985895"/>
    <lineage>
        <taxon>Eukaryota</taxon>
        <taxon>Fungi</taxon>
        <taxon>Dikarya</taxon>
        <taxon>Ascomycota</taxon>
        <taxon>Pezizomycotina</taxon>
        <taxon>Dothideomycetes</taxon>
        <taxon>Pleosporomycetidae</taxon>
        <taxon>Pleosporales</taxon>
        <taxon>Pleosporineae</taxon>
        <taxon>Leptosphaeriaceae</taxon>
        <taxon>Plenodomus</taxon>
        <taxon>Plenodomus lingam/Leptosphaeria maculans species complex</taxon>
    </lineage>
</organism>
<dbReference type="Proteomes" id="UP000002668">
    <property type="component" value="Genome"/>
</dbReference>
<proteinExistence type="predicted"/>
<name>E5A4C3_LEPMJ</name>
<dbReference type="EMBL" id="FP929133">
    <property type="protein sequence ID" value="CBX98468.1"/>
    <property type="molecule type" value="Genomic_DNA"/>
</dbReference>
<dbReference type="RefSeq" id="XP_003841947.1">
    <property type="nucleotide sequence ID" value="XM_003841899.1"/>
</dbReference>
<dbReference type="VEuPathDB" id="FungiDB:LEMA_uP098770.1"/>
<reference evidence="2" key="1">
    <citation type="journal article" date="2011" name="Nat. Commun.">
        <title>Effector diversification within compartments of the Leptosphaeria maculans genome affected by Repeat-Induced Point mutations.</title>
        <authorList>
            <person name="Rouxel T."/>
            <person name="Grandaubert J."/>
            <person name="Hane J.K."/>
            <person name="Hoede C."/>
            <person name="van de Wouw A.P."/>
            <person name="Couloux A."/>
            <person name="Dominguez V."/>
            <person name="Anthouard V."/>
            <person name="Bally P."/>
            <person name="Bourras S."/>
            <person name="Cozijnsen A.J."/>
            <person name="Ciuffetti L.M."/>
            <person name="Degrave A."/>
            <person name="Dilmaghani A."/>
            <person name="Duret L."/>
            <person name="Fudal I."/>
            <person name="Goodwin S.B."/>
            <person name="Gout L."/>
            <person name="Glaser N."/>
            <person name="Linglin J."/>
            <person name="Kema G.H.J."/>
            <person name="Lapalu N."/>
            <person name="Lawrence C.B."/>
            <person name="May K."/>
            <person name="Meyer M."/>
            <person name="Ollivier B."/>
            <person name="Poulain J."/>
            <person name="Schoch C.L."/>
            <person name="Simon A."/>
            <person name="Spatafora J.W."/>
            <person name="Stachowiak A."/>
            <person name="Turgeon B.G."/>
            <person name="Tyler B.M."/>
            <person name="Vincent D."/>
            <person name="Weissenbach J."/>
            <person name="Amselem J."/>
            <person name="Quesneville H."/>
            <person name="Oliver R.P."/>
            <person name="Wincker P."/>
            <person name="Balesdent M.-H."/>
            <person name="Howlett B.J."/>
        </authorList>
    </citation>
    <scope>NUCLEOTIDE SEQUENCE [LARGE SCALE GENOMIC DNA]</scope>
    <source>
        <strain evidence="2">JN3 / isolate v23.1.3 / race Av1-4-5-6-7-8</strain>
    </source>
</reference>
<gene>
    <name evidence="1" type="ORF">LEMA_uP098770.1</name>
</gene>
<protein>
    <submittedName>
        <fullName evidence="1">Predicted protein</fullName>
    </submittedName>
</protein>
<keyword evidence="2" id="KW-1185">Reference proteome</keyword>
<dbReference type="GeneID" id="13285946"/>